<feature type="compositionally biased region" description="Polar residues" evidence="8">
    <location>
        <begin position="351"/>
        <end position="366"/>
    </location>
</feature>
<dbReference type="GeneID" id="54362147"/>
<keyword evidence="3" id="KW-0227">DNA damage</keyword>
<accession>A0A6J3MCA8</accession>
<name>A0A6J3MCA8_9PEZI</name>
<keyword evidence="4" id="KW-0378">Hydrolase</keyword>
<keyword evidence="2" id="KW-0645">Protease</keyword>
<dbReference type="PANTHER" id="PTHR13604">
    <property type="entry name" value="DC12-RELATED"/>
    <property type="match status" value="1"/>
</dbReference>
<evidence type="ECO:0000256" key="1">
    <source>
        <dbReference type="ARBA" id="ARBA00008136"/>
    </source>
</evidence>
<evidence type="ECO:0000256" key="3">
    <source>
        <dbReference type="ARBA" id="ARBA00022763"/>
    </source>
</evidence>
<dbReference type="InterPro" id="IPR003738">
    <property type="entry name" value="SRAP"/>
</dbReference>
<keyword evidence="7" id="KW-0456">Lyase</keyword>
<evidence type="ECO:0000256" key="6">
    <source>
        <dbReference type="ARBA" id="ARBA00023125"/>
    </source>
</evidence>
<evidence type="ECO:0000313" key="10">
    <source>
        <dbReference type="RefSeq" id="XP_033462687.1"/>
    </source>
</evidence>
<evidence type="ECO:0000256" key="5">
    <source>
        <dbReference type="ARBA" id="ARBA00023124"/>
    </source>
</evidence>
<feature type="compositionally biased region" description="Polar residues" evidence="8">
    <location>
        <begin position="304"/>
        <end position="313"/>
    </location>
</feature>
<dbReference type="PANTHER" id="PTHR13604:SF0">
    <property type="entry name" value="ABASIC SITE PROCESSING PROTEIN HMCES"/>
    <property type="match status" value="1"/>
</dbReference>
<feature type="compositionally biased region" description="Basic and acidic residues" evidence="8">
    <location>
        <begin position="379"/>
        <end position="389"/>
    </location>
</feature>
<dbReference type="SUPFAM" id="SSF143081">
    <property type="entry name" value="BB1717-like"/>
    <property type="match status" value="1"/>
</dbReference>
<organism evidence="10">
    <name type="scientific">Dissoconium aciculare CBS 342.82</name>
    <dbReference type="NCBI Taxonomy" id="1314786"/>
    <lineage>
        <taxon>Eukaryota</taxon>
        <taxon>Fungi</taxon>
        <taxon>Dikarya</taxon>
        <taxon>Ascomycota</taxon>
        <taxon>Pezizomycotina</taxon>
        <taxon>Dothideomycetes</taxon>
        <taxon>Dothideomycetidae</taxon>
        <taxon>Mycosphaerellales</taxon>
        <taxon>Dissoconiaceae</taxon>
        <taxon>Dissoconium</taxon>
    </lineage>
</organism>
<evidence type="ECO:0000256" key="7">
    <source>
        <dbReference type="ARBA" id="ARBA00023239"/>
    </source>
</evidence>
<dbReference type="Gene3D" id="3.90.1680.10">
    <property type="entry name" value="SOS response associated peptidase-like"/>
    <property type="match status" value="1"/>
</dbReference>
<feature type="compositionally biased region" description="Basic and acidic residues" evidence="8">
    <location>
        <begin position="319"/>
        <end position="330"/>
    </location>
</feature>
<dbReference type="GO" id="GO:0006508">
    <property type="term" value="P:proteolysis"/>
    <property type="evidence" value="ECO:0007669"/>
    <property type="project" value="UniProtKB-KW"/>
</dbReference>
<feature type="region of interest" description="Disordered" evidence="8">
    <location>
        <begin position="296"/>
        <end position="421"/>
    </location>
</feature>
<reference evidence="10" key="2">
    <citation type="submission" date="2020-04" db="EMBL/GenBank/DDBJ databases">
        <authorList>
            <consortium name="NCBI Genome Project"/>
        </authorList>
    </citation>
    <scope>NUCLEOTIDE SEQUENCE</scope>
    <source>
        <strain evidence="10">CBS 342.82</strain>
    </source>
</reference>
<feature type="compositionally biased region" description="Basic and acidic residues" evidence="8">
    <location>
        <begin position="340"/>
        <end position="349"/>
    </location>
</feature>
<dbReference type="RefSeq" id="XP_033462687.1">
    <property type="nucleotide sequence ID" value="XM_033604347.1"/>
</dbReference>
<keyword evidence="5" id="KW-0190">Covalent protein-DNA linkage</keyword>
<reference evidence="10" key="3">
    <citation type="submission" date="2025-08" db="UniProtKB">
        <authorList>
            <consortium name="RefSeq"/>
        </authorList>
    </citation>
    <scope>IDENTIFICATION</scope>
    <source>
        <strain evidence="10">CBS 342.82</strain>
    </source>
</reference>
<dbReference type="Proteomes" id="UP000504637">
    <property type="component" value="Unplaced"/>
</dbReference>
<dbReference type="GO" id="GO:0016829">
    <property type="term" value="F:lyase activity"/>
    <property type="evidence" value="ECO:0007669"/>
    <property type="project" value="UniProtKB-KW"/>
</dbReference>
<dbReference type="OrthoDB" id="2111841at2759"/>
<evidence type="ECO:0000256" key="8">
    <source>
        <dbReference type="SAM" id="MobiDB-lite"/>
    </source>
</evidence>
<sequence>MCGRYALSLTPAQVRQRFADQHLAVDEAPDEEDDRTRQTYNFAPGYHGLIYRAATSSDAHANESTLEEDDPPVGRLGVVNDSPPSNGSVGTEIKYKLQSAKWGLIPFWTKRPPDYGSQLKTINCRNDSLIDDRGMWTTMKKRKRCIVVAEGFFEWLKKNNGKEKIPHFVKRKDGQLMLLAGLWDSVTYEGSEDKLYTYTIITTDSNKQLNFLHDRMPVILEADGRELKDWLDPTNTGWSKELQSLLRPYTGELECYPVDKDVGKVGNNSPLFVVPVDSKDNKKNIANFFSTQRATADHVAAQNHAAQKAQSTGEPGDDTETRDTTSKVETSEDNAPLPKIKSESDEKLAQKLNSGDNDTSPAQSVRSLKRSASPLEGTDSPRKQIKTEKSSPSPVKQSTNVTKGSGRKMRSATSNNTVVKTPTKIYNAKITSFFGK</sequence>
<dbReference type="GO" id="GO:0003697">
    <property type="term" value="F:single-stranded DNA binding"/>
    <property type="evidence" value="ECO:0007669"/>
    <property type="project" value="InterPro"/>
</dbReference>
<reference evidence="10" key="1">
    <citation type="submission" date="2020-01" db="EMBL/GenBank/DDBJ databases">
        <authorList>
            <consortium name="DOE Joint Genome Institute"/>
            <person name="Haridas S."/>
            <person name="Albert R."/>
            <person name="Binder M."/>
            <person name="Bloem J."/>
            <person name="Labutti K."/>
            <person name="Salamov A."/>
            <person name="Andreopoulos B."/>
            <person name="Baker S.E."/>
            <person name="Barry K."/>
            <person name="Bills G."/>
            <person name="Bluhm B.H."/>
            <person name="Cannon C."/>
            <person name="Castanera R."/>
            <person name="Culley D.E."/>
            <person name="Daum C."/>
            <person name="Ezra D."/>
            <person name="Gonzalez J.B."/>
            <person name="Henrissat B."/>
            <person name="Kuo A."/>
            <person name="Liang C."/>
            <person name="Lipzen A."/>
            <person name="Lutzoni F."/>
            <person name="Magnuson J."/>
            <person name="Mondo S."/>
            <person name="Nolan M."/>
            <person name="Ohm R."/>
            <person name="Pangilinan J."/>
            <person name="Park H.-J."/>
            <person name="Ramirez L."/>
            <person name="Alfaro M."/>
            <person name="Sun H."/>
            <person name="Tritt A."/>
            <person name="Yoshinaga Y."/>
            <person name="Zwiers L.-H."/>
            <person name="Turgeon B.G."/>
            <person name="Goodwin S.B."/>
            <person name="Spatafora J.W."/>
            <person name="Crous P.W."/>
            <person name="Grigoriev I.V."/>
        </authorList>
    </citation>
    <scope>NUCLEOTIDE SEQUENCE</scope>
    <source>
        <strain evidence="10">CBS 342.82</strain>
    </source>
</reference>
<evidence type="ECO:0000256" key="2">
    <source>
        <dbReference type="ARBA" id="ARBA00022670"/>
    </source>
</evidence>
<comment type="similarity">
    <text evidence="1">Belongs to the SOS response-associated peptidase family.</text>
</comment>
<feature type="compositionally biased region" description="Polar residues" evidence="8">
    <location>
        <begin position="411"/>
        <end position="420"/>
    </location>
</feature>
<dbReference type="Pfam" id="PF02586">
    <property type="entry name" value="SRAP"/>
    <property type="match status" value="1"/>
</dbReference>
<feature type="compositionally biased region" description="Polar residues" evidence="8">
    <location>
        <begin position="390"/>
        <end position="403"/>
    </location>
</feature>
<evidence type="ECO:0000313" key="9">
    <source>
        <dbReference type="Proteomes" id="UP000504637"/>
    </source>
</evidence>
<protein>
    <submittedName>
        <fullName evidence="10">DUF159-domain-containing protein</fullName>
    </submittedName>
</protein>
<dbReference type="GO" id="GO:0008233">
    <property type="term" value="F:peptidase activity"/>
    <property type="evidence" value="ECO:0007669"/>
    <property type="project" value="UniProtKB-KW"/>
</dbReference>
<keyword evidence="6" id="KW-0238">DNA-binding</keyword>
<proteinExistence type="inferred from homology"/>
<evidence type="ECO:0000256" key="4">
    <source>
        <dbReference type="ARBA" id="ARBA00022801"/>
    </source>
</evidence>
<dbReference type="AlphaFoldDB" id="A0A6J3MCA8"/>
<dbReference type="GO" id="GO:0106300">
    <property type="term" value="P:protein-DNA covalent cross-linking repair"/>
    <property type="evidence" value="ECO:0007669"/>
    <property type="project" value="InterPro"/>
</dbReference>
<keyword evidence="9" id="KW-1185">Reference proteome</keyword>
<dbReference type="InterPro" id="IPR036590">
    <property type="entry name" value="SRAP-like"/>
</dbReference>
<gene>
    <name evidence="10" type="ORF">K489DRAFT_378179</name>
</gene>